<feature type="transmembrane region" description="Helical" evidence="11">
    <location>
        <begin position="20"/>
        <end position="42"/>
    </location>
</feature>
<evidence type="ECO:0000256" key="11">
    <source>
        <dbReference type="SAM" id="Phobius"/>
    </source>
</evidence>
<evidence type="ECO:0000256" key="7">
    <source>
        <dbReference type="ARBA" id="ARBA00022989"/>
    </source>
</evidence>
<comment type="similarity">
    <text evidence="2 10">Belongs to the ABC-4 integral membrane protein family. FtsX subfamily.</text>
</comment>
<evidence type="ECO:0000259" key="13">
    <source>
        <dbReference type="Pfam" id="PF18075"/>
    </source>
</evidence>
<evidence type="ECO:0000259" key="12">
    <source>
        <dbReference type="Pfam" id="PF02687"/>
    </source>
</evidence>
<dbReference type="Gene3D" id="3.30.70.3040">
    <property type="match status" value="1"/>
</dbReference>
<sequence>MMSYIKTARKHIRRSPYQALAAVLIMTLTFFVATILAILAYASHSTLRHFETQPQIIAFLKNEATSEQVSVLQKELDTDSRVRNVRYVSKEDALEIYRKATSDKPVLSELVSPKVFPASLEFSVTDLSFAEEVIREVEQKETVNQVAYTASLGNTKNIGEVVNNLRNITNYIRIGGLVLLGFLLTSSLLILLVILGMRISSRREEIEILQLIGATPGFIRAPFIFEGIFYALSGAFVGWLAATLGILYLTPSIASFFADIEVLPLTTQGLAMLLGAILGSELLLGLILGATGSFIALRRYLKI</sequence>
<dbReference type="Proteomes" id="UP000177685">
    <property type="component" value="Unassembled WGS sequence"/>
</dbReference>
<keyword evidence="6 11" id="KW-0812">Transmembrane</keyword>
<evidence type="ECO:0000256" key="10">
    <source>
        <dbReference type="PIRNR" id="PIRNR003097"/>
    </source>
</evidence>
<dbReference type="PIRSF" id="PIRSF003097">
    <property type="entry name" value="FtsX"/>
    <property type="match status" value="1"/>
</dbReference>
<organism evidence="14 15">
    <name type="scientific">Candidatus Blackburnbacteria bacterium RIFCSPLOWO2_01_FULL_41_27</name>
    <dbReference type="NCBI Taxonomy" id="1797520"/>
    <lineage>
        <taxon>Bacteria</taxon>
        <taxon>Candidatus Blackburniibacteriota</taxon>
    </lineage>
</organism>
<dbReference type="AlphaFoldDB" id="A0A1G1VE99"/>
<dbReference type="GO" id="GO:0005886">
    <property type="term" value="C:plasma membrane"/>
    <property type="evidence" value="ECO:0007669"/>
    <property type="project" value="UniProtKB-SubCell"/>
</dbReference>
<dbReference type="InterPro" id="IPR003838">
    <property type="entry name" value="ABC3_permease_C"/>
</dbReference>
<comment type="caution">
    <text evidence="14">The sequence shown here is derived from an EMBL/GenBank/DDBJ whole genome shotgun (WGS) entry which is preliminary data.</text>
</comment>
<dbReference type="Pfam" id="PF02687">
    <property type="entry name" value="FtsX"/>
    <property type="match status" value="1"/>
</dbReference>
<dbReference type="Pfam" id="PF18075">
    <property type="entry name" value="FtsX_ECD"/>
    <property type="match status" value="1"/>
</dbReference>
<dbReference type="PANTHER" id="PTHR47755">
    <property type="entry name" value="CELL DIVISION PROTEIN FTSX"/>
    <property type="match status" value="1"/>
</dbReference>
<keyword evidence="7 11" id="KW-1133">Transmembrane helix</keyword>
<comment type="subcellular location">
    <subcellularLocation>
        <location evidence="1">Cell membrane</location>
        <topology evidence="1">Multi-pass membrane protein</topology>
    </subcellularLocation>
</comment>
<feature type="transmembrane region" description="Helical" evidence="11">
    <location>
        <begin position="270"/>
        <end position="297"/>
    </location>
</feature>
<dbReference type="GO" id="GO:0051301">
    <property type="term" value="P:cell division"/>
    <property type="evidence" value="ECO:0007669"/>
    <property type="project" value="UniProtKB-KW"/>
</dbReference>
<evidence type="ECO:0000256" key="9">
    <source>
        <dbReference type="ARBA" id="ARBA00023306"/>
    </source>
</evidence>
<reference evidence="14 15" key="1">
    <citation type="journal article" date="2016" name="Nat. Commun.">
        <title>Thousands of microbial genomes shed light on interconnected biogeochemical processes in an aquifer system.</title>
        <authorList>
            <person name="Anantharaman K."/>
            <person name="Brown C.T."/>
            <person name="Hug L.A."/>
            <person name="Sharon I."/>
            <person name="Castelle C.J."/>
            <person name="Probst A.J."/>
            <person name="Thomas B.C."/>
            <person name="Singh A."/>
            <person name="Wilkins M.J."/>
            <person name="Karaoz U."/>
            <person name="Brodie E.L."/>
            <person name="Williams K.H."/>
            <person name="Hubbard S.S."/>
            <person name="Banfield J.F."/>
        </authorList>
    </citation>
    <scope>NUCLEOTIDE SEQUENCE [LARGE SCALE GENOMIC DNA]</scope>
</reference>
<evidence type="ECO:0000313" key="14">
    <source>
        <dbReference type="EMBL" id="OGY13748.1"/>
    </source>
</evidence>
<feature type="domain" description="ABC3 transporter permease C-terminal" evidence="12">
    <location>
        <begin position="178"/>
        <end position="302"/>
    </location>
</feature>
<evidence type="ECO:0000256" key="4">
    <source>
        <dbReference type="ARBA" id="ARBA00022475"/>
    </source>
</evidence>
<dbReference type="InterPro" id="IPR040690">
    <property type="entry name" value="FtsX_ECD"/>
</dbReference>
<keyword evidence="8 10" id="KW-0472">Membrane</keyword>
<protein>
    <recommendedName>
        <fullName evidence="3 10">Cell division protein FtsX</fullName>
    </recommendedName>
</protein>
<gene>
    <name evidence="14" type="ORF">A3A58_03585</name>
</gene>
<evidence type="ECO:0000256" key="2">
    <source>
        <dbReference type="ARBA" id="ARBA00007379"/>
    </source>
</evidence>
<keyword evidence="4 10" id="KW-1003">Cell membrane</keyword>
<evidence type="ECO:0000256" key="5">
    <source>
        <dbReference type="ARBA" id="ARBA00022618"/>
    </source>
</evidence>
<evidence type="ECO:0000313" key="15">
    <source>
        <dbReference type="Proteomes" id="UP000177685"/>
    </source>
</evidence>
<feature type="transmembrane region" description="Helical" evidence="11">
    <location>
        <begin position="171"/>
        <end position="195"/>
    </location>
</feature>
<keyword evidence="5 10" id="KW-0132">Cell division</keyword>
<evidence type="ECO:0000256" key="3">
    <source>
        <dbReference type="ARBA" id="ARBA00021907"/>
    </source>
</evidence>
<evidence type="ECO:0000256" key="8">
    <source>
        <dbReference type="ARBA" id="ARBA00023136"/>
    </source>
</evidence>
<keyword evidence="9 10" id="KW-0131">Cell cycle</keyword>
<proteinExistence type="inferred from homology"/>
<dbReference type="EMBL" id="MHCD01000028">
    <property type="protein sequence ID" value="OGY13748.1"/>
    <property type="molecule type" value="Genomic_DNA"/>
</dbReference>
<feature type="domain" description="FtsX extracellular" evidence="13">
    <location>
        <begin position="55"/>
        <end position="146"/>
    </location>
</feature>
<accession>A0A1G1VE99</accession>
<dbReference type="InterPro" id="IPR004513">
    <property type="entry name" value="FtsX"/>
</dbReference>
<evidence type="ECO:0000256" key="1">
    <source>
        <dbReference type="ARBA" id="ARBA00004651"/>
    </source>
</evidence>
<name>A0A1G1VE99_9BACT</name>
<evidence type="ECO:0000256" key="6">
    <source>
        <dbReference type="ARBA" id="ARBA00022692"/>
    </source>
</evidence>
<dbReference type="PANTHER" id="PTHR47755:SF1">
    <property type="entry name" value="CELL DIVISION PROTEIN FTSX"/>
    <property type="match status" value="1"/>
</dbReference>
<feature type="transmembrane region" description="Helical" evidence="11">
    <location>
        <begin position="228"/>
        <end position="250"/>
    </location>
</feature>